<sequence length="181" mass="20457">MKARKWAVITVIGKCKSSVDFRFFYQPHSAPPNFAIQQHSFQCFGKWSMRTGSARAWVVRNEEGVGGKLFGLLLPRNPCDSVALCDSVRTDFLTRVVGRPCSSFSGAEKDTLALSWQINSFQVFMDMSVESVEACDWQCRVSDFTTRDANRSHVEACNQVVIYASMERVIQCWCLDQCACK</sequence>
<reference evidence="1 2" key="1">
    <citation type="journal article" date="2008" name="Science">
        <title>The Physcomitrella genome reveals evolutionary insights into the conquest of land by plants.</title>
        <authorList>
            <person name="Rensing S."/>
            <person name="Lang D."/>
            <person name="Zimmer A."/>
            <person name="Terry A."/>
            <person name="Salamov A."/>
            <person name="Shapiro H."/>
            <person name="Nishiyama T."/>
            <person name="Perroud P.-F."/>
            <person name="Lindquist E."/>
            <person name="Kamisugi Y."/>
            <person name="Tanahashi T."/>
            <person name="Sakakibara K."/>
            <person name="Fujita T."/>
            <person name="Oishi K."/>
            <person name="Shin-I T."/>
            <person name="Kuroki Y."/>
            <person name="Toyoda A."/>
            <person name="Suzuki Y."/>
            <person name="Hashimoto A."/>
            <person name="Yamaguchi K."/>
            <person name="Sugano A."/>
            <person name="Kohara Y."/>
            <person name="Fujiyama A."/>
            <person name="Anterola A."/>
            <person name="Aoki S."/>
            <person name="Ashton N."/>
            <person name="Barbazuk W.B."/>
            <person name="Barker E."/>
            <person name="Bennetzen J."/>
            <person name="Bezanilla M."/>
            <person name="Blankenship R."/>
            <person name="Cho S.H."/>
            <person name="Dutcher S."/>
            <person name="Estelle M."/>
            <person name="Fawcett J.A."/>
            <person name="Gundlach H."/>
            <person name="Hanada K."/>
            <person name="Heyl A."/>
            <person name="Hicks K.A."/>
            <person name="Hugh J."/>
            <person name="Lohr M."/>
            <person name="Mayer K."/>
            <person name="Melkozernov A."/>
            <person name="Murata T."/>
            <person name="Nelson D."/>
            <person name="Pils B."/>
            <person name="Prigge M."/>
            <person name="Reiss B."/>
            <person name="Renner T."/>
            <person name="Rombauts S."/>
            <person name="Rushton P."/>
            <person name="Sanderfoot A."/>
            <person name="Schween G."/>
            <person name="Shiu S.-H."/>
            <person name="Stueber K."/>
            <person name="Theodoulou F.L."/>
            <person name="Tu H."/>
            <person name="Van de Peer Y."/>
            <person name="Verrier P.J."/>
            <person name="Waters E."/>
            <person name="Wood A."/>
            <person name="Yang L."/>
            <person name="Cove D."/>
            <person name="Cuming A."/>
            <person name="Hasebe M."/>
            <person name="Lucas S."/>
            <person name="Mishler D.B."/>
            <person name="Reski R."/>
            <person name="Grigoriev I."/>
            <person name="Quatrano R.S."/>
            <person name="Boore J.L."/>
        </authorList>
    </citation>
    <scope>NUCLEOTIDE SEQUENCE [LARGE SCALE GENOMIC DNA]</scope>
    <source>
        <strain evidence="1 2">cv. Gransden 2004</strain>
    </source>
</reference>
<keyword evidence="2" id="KW-1185">Reference proteome</keyword>
<organism evidence="1 2">
    <name type="scientific">Physcomitrium patens</name>
    <name type="common">Spreading-leaved earth moss</name>
    <name type="synonym">Physcomitrella patens</name>
    <dbReference type="NCBI Taxonomy" id="3218"/>
    <lineage>
        <taxon>Eukaryota</taxon>
        <taxon>Viridiplantae</taxon>
        <taxon>Streptophyta</taxon>
        <taxon>Embryophyta</taxon>
        <taxon>Bryophyta</taxon>
        <taxon>Bryophytina</taxon>
        <taxon>Bryopsida</taxon>
        <taxon>Funariidae</taxon>
        <taxon>Funariales</taxon>
        <taxon>Funariaceae</taxon>
        <taxon>Physcomitrium</taxon>
    </lineage>
</organism>
<proteinExistence type="predicted"/>
<dbReference type="EnsemblPlants" id="Pp3c1_33390V3.1">
    <property type="protein sequence ID" value="Pp3c1_33390V3.1"/>
    <property type="gene ID" value="Pp3c1_33390"/>
</dbReference>
<dbReference type="Proteomes" id="UP000006727">
    <property type="component" value="Chromosome 1"/>
</dbReference>
<dbReference type="InParanoid" id="A0A7I4BZX1"/>
<name>A0A7I4BZX1_PHYPA</name>
<accession>A0A7I4BZX1</accession>
<dbReference type="AlphaFoldDB" id="A0A7I4BZX1"/>
<evidence type="ECO:0000313" key="1">
    <source>
        <dbReference type="EnsemblPlants" id="Pp3c1_33390V3.1"/>
    </source>
</evidence>
<dbReference type="EMBL" id="ABEU02000001">
    <property type="status" value="NOT_ANNOTATED_CDS"/>
    <property type="molecule type" value="Genomic_DNA"/>
</dbReference>
<protein>
    <submittedName>
        <fullName evidence="1">Uncharacterized protein</fullName>
    </submittedName>
</protein>
<reference evidence="1 2" key="2">
    <citation type="journal article" date="2018" name="Plant J.">
        <title>The Physcomitrella patens chromosome-scale assembly reveals moss genome structure and evolution.</title>
        <authorList>
            <person name="Lang D."/>
            <person name="Ullrich K.K."/>
            <person name="Murat F."/>
            <person name="Fuchs J."/>
            <person name="Jenkins J."/>
            <person name="Haas F.B."/>
            <person name="Piednoel M."/>
            <person name="Gundlach H."/>
            <person name="Van Bel M."/>
            <person name="Meyberg R."/>
            <person name="Vives C."/>
            <person name="Morata J."/>
            <person name="Symeonidi A."/>
            <person name="Hiss M."/>
            <person name="Muchero W."/>
            <person name="Kamisugi Y."/>
            <person name="Saleh O."/>
            <person name="Blanc G."/>
            <person name="Decker E.L."/>
            <person name="van Gessel N."/>
            <person name="Grimwood J."/>
            <person name="Hayes R.D."/>
            <person name="Graham S.W."/>
            <person name="Gunter L.E."/>
            <person name="McDaniel S.F."/>
            <person name="Hoernstein S.N.W."/>
            <person name="Larsson A."/>
            <person name="Li F.W."/>
            <person name="Perroud P.F."/>
            <person name="Phillips J."/>
            <person name="Ranjan P."/>
            <person name="Rokshar D.S."/>
            <person name="Rothfels C.J."/>
            <person name="Schneider L."/>
            <person name="Shu S."/>
            <person name="Stevenson D.W."/>
            <person name="Thummler F."/>
            <person name="Tillich M."/>
            <person name="Villarreal Aguilar J.C."/>
            <person name="Widiez T."/>
            <person name="Wong G.K."/>
            <person name="Wymore A."/>
            <person name="Zhang Y."/>
            <person name="Zimmer A.D."/>
            <person name="Quatrano R.S."/>
            <person name="Mayer K.F.X."/>
            <person name="Goodstein D."/>
            <person name="Casacuberta J.M."/>
            <person name="Vandepoele K."/>
            <person name="Reski R."/>
            <person name="Cuming A.C."/>
            <person name="Tuskan G.A."/>
            <person name="Maumus F."/>
            <person name="Salse J."/>
            <person name="Schmutz J."/>
            <person name="Rensing S.A."/>
        </authorList>
    </citation>
    <scope>NUCLEOTIDE SEQUENCE [LARGE SCALE GENOMIC DNA]</scope>
    <source>
        <strain evidence="1 2">cv. Gransden 2004</strain>
    </source>
</reference>
<evidence type="ECO:0000313" key="2">
    <source>
        <dbReference type="Proteomes" id="UP000006727"/>
    </source>
</evidence>
<dbReference type="Gramene" id="Pp3c1_33390V3.1">
    <property type="protein sequence ID" value="Pp3c1_33390V3.1"/>
    <property type="gene ID" value="Pp3c1_33390"/>
</dbReference>
<reference evidence="1" key="3">
    <citation type="submission" date="2020-12" db="UniProtKB">
        <authorList>
            <consortium name="EnsemblPlants"/>
        </authorList>
    </citation>
    <scope>IDENTIFICATION</scope>
</reference>